<evidence type="ECO:0000256" key="1">
    <source>
        <dbReference type="SAM" id="Phobius"/>
    </source>
</evidence>
<sequence>LRMSYNQFAGSVEVIKAVGTHMVLTFCTPQTELYSVVMSRDKELPKAELRGVNRMLEHRGLQRFSVRETCKDAASYYIPNIMIISLLAIVVMKFS</sequence>
<keyword evidence="1" id="KW-0472">Membrane</keyword>
<organism evidence="2">
    <name type="scientific">Triatoma infestans</name>
    <name type="common">Assassin bug</name>
    <dbReference type="NCBI Taxonomy" id="30076"/>
    <lineage>
        <taxon>Eukaryota</taxon>
        <taxon>Metazoa</taxon>
        <taxon>Ecdysozoa</taxon>
        <taxon>Arthropoda</taxon>
        <taxon>Hexapoda</taxon>
        <taxon>Insecta</taxon>
        <taxon>Pterygota</taxon>
        <taxon>Neoptera</taxon>
        <taxon>Paraneoptera</taxon>
        <taxon>Hemiptera</taxon>
        <taxon>Heteroptera</taxon>
        <taxon>Panheteroptera</taxon>
        <taxon>Cimicomorpha</taxon>
        <taxon>Reduviidae</taxon>
        <taxon>Triatominae</taxon>
        <taxon>Triatoma</taxon>
    </lineage>
</organism>
<protein>
    <submittedName>
        <fullName evidence="2">Uncharacterized protein</fullName>
    </submittedName>
</protein>
<name>A0A170UAU0_TRIIF</name>
<reference evidence="2" key="2">
    <citation type="journal article" date="2017" name="J. Med. Entomol.">
        <title>Transcriptome Analysis of the Triatoma infestans (Hemiptera: Reduviidae) Integument.</title>
        <authorList>
            <person name="Calderon-Fernandez G.M."/>
            <person name="Moriconi D.E."/>
            <person name="Dulbecco A.B."/>
            <person name="Juarez M.P."/>
        </authorList>
    </citation>
    <scope>NUCLEOTIDE SEQUENCE</scope>
    <source>
        <strain evidence="2">Int1</strain>
        <tissue evidence="2">Integument</tissue>
    </source>
</reference>
<proteinExistence type="predicted"/>
<dbReference type="EMBL" id="GEMB01007708">
    <property type="protein sequence ID" value="JAR95736.1"/>
    <property type="molecule type" value="Transcribed_RNA"/>
</dbReference>
<dbReference type="AlphaFoldDB" id="A0A170UAU0"/>
<accession>A0A170UAU0</accession>
<evidence type="ECO:0000313" key="2">
    <source>
        <dbReference type="EMBL" id="JAR95736.1"/>
    </source>
</evidence>
<feature type="non-terminal residue" evidence="2">
    <location>
        <position position="1"/>
    </location>
</feature>
<keyword evidence="1" id="KW-1133">Transmembrane helix</keyword>
<keyword evidence="1" id="KW-0812">Transmembrane</keyword>
<reference evidence="2" key="1">
    <citation type="submission" date="2016-04" db="EMBL/GenBank/DDBJ databases">
        <authorList>
            <person name="Calderon-Fernandez G.M.Sr."/>
        </authorList>
    </citation>
    <scope>NUCLEOTIDE SEQUENCE</scope>
    <source>
        <strain evidence="2">Int1</strain>
        <tissue evidence="2">Integument</tissue>
    </source>
</reference>
<feature type="transmembrane region" description="Helical" evidence="1">
    <location>
        <begin position="74"/>
        <end position="92"/>
    </location>
</feature>